<comment type="cofactor">
    <cofactor evidence="1">
        <name>Mg(2+)</name>
        <dbReference type="ChEBI" id="CHEBI:18420"/>
    </cofactor>
</comment>
<sequence>MVKIKMPKGAEFIIRSLENAGFEAYIVGGCVRDGILGREPEDWDVTTNAKPMEVKSVFPVTVDTGIEHGTVTVLVPPDEVERGIRSFEVTTYRIDGEYTDHRHPNEVSFTGSLREDLARRDFTINAMAYHMERGIIDPFSGQEDLEKKIVRAVGRAEDRFREDALRMMRGIRFSAQLDFALDEEAFSGICKLKESLSKVSKERIAVELWKLLASAHPEKVERLFATGLAPYITEDFPKIALRGIPELLPFAPKEKILRFGLFLRGVPEDARKILRDLKLDRDTIEGASHLAGLFAEEEADTPYALRKRIARYGKKMVADFYEARKELLKRAKDSETGLDATKRNVTKGCATEGDATNGDATEDSPEKDLAVVEERLSWLRKIEEEGDCVCLSDLALSGKDLIALGIAPGKKLGELLQYAFDHVLQNPKENQREKLLLYLEKNTAILKDKVVE</sequence>
<dbReference type="InterPro" id="IPR032810">
    <property type="entry name" value="CCA-adding_enz_C"/>
</dbReference>
<dbReference type="Proteomes" id="UP000003527">
    <property type="component" value="Unassembled WGS sequence"/>
</dbReference>
<dbReference type="InterPro" id="IPR043519">
    <property type="entry name" value="NT_sf"/>
</dbReference>
<evidence type="ECO:0000256" key="6">
    <source>
        <dbReference type="ARBA" id="ARBA00022741"/>
    </source>
</evidence>
<feature type="domain" description="CCA-adding enzyme C-terminal" evidence="12">
    <location>
        <begin position="388"/>
        <end position="436"/>
    </location>
</feature>
<evidence type="ECO:0000256" key="4">
    <source>
        <dbReference type="ARBA" id="ARBA00022695"/>
    </source>
</evidence>
<dbReference type="SUPFAM" id="SSF81301">
    <property type="entry name" value="Nucleotidyltransferase"/>
    <property type="match status" value="1"/>
</dbReference>
<feature type="domain" description="Poly A polymerase head" evidence="10">
    <location>
        <begin position="24"/>
        <end position="151"/>
    </location>
</feature>
<reference evidence="13 14" key="1">
    <citation type="submission" date="2011-08" db="EMBL/GenBank/DDBJ databases">
        <title>The Genome Sequence of Oribacterium sp. ACB7.</title>
        <authorList>
            <consortium name="The Broad Institute Genome Sequencing Platform"/>
            <person name="Earl A."/>
            <person name="Ward D."/>
            <person name="Feldgarden M."/>
            <person name="Gevers D."/>
            <person name="Sizova M."/>
            <person name="Hazen A."/>
            <person name="Epstein S."/>
            <person name="Young S.K."/>
            <person name="Zeng Q."/>
            <person name="Gargeya S."/>
            <person name="Fitzgerald M."/>
            <person name="Haas B."/>
            <person name="Abouelleil A."/>
            <person name="Alvarado L."/>
            <person name="Arachchi H.M."/>
            <person name="Berlin A."/>
            <person name="Brown A."/>
            <person name="Chapman S.B."/>
            <person name="Chen Z."/>
            <person name="Dunbar C."/>
            <person name="Freedman E."/>
            <person name="Gearin G."/>
            <person name="Gellesch M."/>
            <person name="Goldberg J."/>
            <person name="Griggs A."/>
            <person name="Gujja S."/>
            <person name="Heiman D."/>
            <person name="Howarth C."/>
            <person name="Larson L."/>
            <person name="Lui A."/>
            <person name="MacDonald P.J.P."/>
            <person name="Montmayeur A."/>
            <person name="Murphy C."/>
            <person name="Neiman D."/>
            <person name="Pearson M."/>
            <person name="Priest M."/>
            <person name="Roberts A."/>
            <person name="Saif S."/>
            <person name="Shea T."/>
            <person name="Shenoy N."/>
            <person name="Sisk P."/>
            <person name="Stolte C."/>
            <person name="Sykes S."/>
            <person name="Wortman J."/>
            <person name="Nusbaum C."/>
            <person name="Birren B."/>
        </authorList>
    </citation>
    <scope>NUCLEOTIDE SEQUENCE [LARGE SCALE GENOMIC DNA]</scope>
    <source>
        <strain evidence="13 14">ACB7</strain>
    </source>
</reference>
<dbReference type="AlphaFoldDB" id="G9WX87"/>
<protein>
    <recommendedName>
        <fullName evidence="15">Poly A polymerase head domain-containing protein</fullName>
    </recommendedName>
</protein>
<dbReference type="PATRIC" id="fig|796944.3.peg.2216"/>
<evidence type="ECO:0000256" key="9">
    <source>
        <dbReference type="RuleBase" id="RU003953"/>
    </source>
</evidence>
<comment type="caution">
    <text evidence="13">The sequence shown here is derived from an EMBL/GenBank/DDBJ whole genome shotgun (WGS) entry which is preliminary data.</text>
</comment>
<keyword evidence="3" id="KW-0819">tRNA processing</keyword>
<dbReference type="HOGENOM" id="CLU_015961_3_1_9"/>
<dbReference type="Pfam" id="PF01743">
    <property type="entry name" value="PolyA_pol"/>
    <property type="match status" value="1"/>
</dbReference>
<dbReference type="InterPro" id="IPR002646">
    <property type="entry name" value="PolA_pol_head_dom"/>
</dbReference>
<organism evidence="13 14">
    <name type="scientific">Oribacterium asaccharolyticum ACB7</name>
    <dbReference type="NCBI Taxonomy" id="796944"/>
    <lineage>
        <taxon>Bacteria</taxon>
        <taxon>Bacillati</taxon>
        <taxon>Bacillota</taxon>
        <taxon>Clostridia</taxon>
        <taxon>Lachnospirales</taxon>
        <taxon>Lachnospiraceae</taxon>
        <taxon>Oribacterium</taxon>
    </lineage>
</organism>
<evidence type="ECO:0008006" key="15">
    <source>
        <dbReference type="Google" id="ProtNLM"/>
    </source>
</evidence>
<dbReference type="GO" id="GO:0008033">
    <property type="term" value="P:tRNA processing"/>
    <property type="evidence" value="ECO:0007669"/>
    <property type="project" value="UniProtKB-KW"/>
</dbReference>
<dbReference type="Pfam" id="PF12627">
    <property type="entry name" value="PolyA_pol_RNAbd"/>
    <property type="match status" value="1"/>
</dbReference>
<evidence type="ECO:0000259" key="12">
    <source>
        <dbReference type="Pfam" id="PF13735"/>
    </source>
</evidence>
<evidence type="ECO:0000256" key="7">
    <source>
        <dbReference type="ARBA" id="ARBA00022842"/>
    </source>
</evidence>
<proteinExistence type="inferred from homology"/>
<keyword evidence="6" id="KW-0547">Nucleotide-binding</keyword>
<accession>G9WX87</accession>
<dbReference type="InterPro" id="IPR032828">
    <property type="entry name" value="PolyA_RNA-bd"/>
</dbReference>
<keyword evidence="7" id="KW-0460">Magnesium</keyword>
<evidence type="ECO:0000313" key="14">
    <source>
        <dbReference type="Proteomes" id="UP000003527"/>
    </source>
</evidence>
<dbReference type="GO" id="GO:0016779">
    <property type="term" value="F:nucleotidyltransferase activity"/>
    <property type="evidence" value="ECO:0007669"/>
    <property type="project" value="UniProtKB-KW"/>
</dbReference>
<evidence type="ECO:0000256" key="1">
    <source>
        <dbReference type="ARBA" id="ARBA00001946"/>
    </source>
</evidence>
<evidence type="ECO:0000313" key="13">
    <source>
        <dbReference type="EMBL" id="EHL09420.1"/>
    </source>
</evidence>
<keyword evidence="5" id="KW-0479">Metal-binding</keyword>
<dbReference type="EMBL" id="AFZD01000021">
    <property type="protein sequence ID" value="EHL09420.1"/>
    <property type="molecule type" value="Genomic_DNA"/>
</dbReference>
<evidence type="ECO:0000259" key="10">
    <source>
        <dbReference type="Pfam" id="PF01743"/>
    </source>
</evidence>
<keyword evidence="4" id="KW-0548">Nucleotidyltransferase</keyword>
<dbReference type="PANTHER" id="PTHR46173">
    <property type="entry name" value="CCA TRNA NUCLEOTIDYLTRANSFERASE 1, MITOCHONDRIAL"/>
    <property type="match status" value="1"/>
</dbReference>
<dbReference type="Gene3D" id="3.30.460.10">
    <property type="entry name" value="Beta Polymerase, domain 2"/>
    <property type="match status" value="1"/>
</dbReference>
<dbReference type="SUPFAM" id="SSF81891">
    <property type="entry name" value="Poly A polymerase C-terminal region-like"/>
    <property type="match status" value="1"/>
</dbReference>
<dbReference type="GO" id="GO:0000049">
    <property type="term" value="F:tRNA binding"/>
    <property type="evidence" value="ECO:0007669"/>
    <property type="project" value="TreeGrafter"/>
</dbReference>
<dbReference type="CDD" id="cd05398">
    <property type="entry name" value="NT_ClassII-CCAase"/>
    <property type="match status" value="1"/>
</dbReference>
<dbReference type="Gene3D" id="1.10.3090.10">
    <property type="entry name" value="cca-adding enzyme, domain 2"/>
    <property type="match status" value="1"/>
</dbReference>
<dbReference type="NCBIfam" id="NF009814">
    <property type="entry name" value="PRK13299.1"/>
    <property type="match status" value="1"/>
</dbReference>
<evidence type="ECO:0000256" key="3">
    <source>
        <dbReference type="ARBA" id="ARBA00022694"/>
    </source>
</evidence>
<dbReference type="InterPro" id="IPR050264">
    <property type="entry name" value="Bact_CCA-adding_enz_type3_sf"/>
</dbReference>
<dbReference type="GO" id="GO:0046872">
    <property type="term" value="F:metal ion binding"/>
    <property type="evidence" value="ECO:0007669"/>
    <property type="project" value="UniProtKB-KW"/>
</dbReference>
<evidence type="ECO:0000256" key="2">
    <source>
        <dbReference type="ARBA" id="ARBA00022679"/>
    </source>
</evidence>
<dbReference type="GO" id="GO:0000166">
    <property type="term" value="F:nucleotide binding"/>
    <property type="evidence" value="ECO:0007669"/>
    <property type="project" value="UniProtKB-KW"/>
</dbReference>
<comment type="similarity">
    <text evidence="9">Belongs to the tRNA nucleotidyltransferase/poly(A) polymerase family.</text>
</comment>
<dbReference type="RefSeq" id="WP_009537226.1">
    <property type="nucleotide sequence ID" value="NZ_JH414505.1"/>
</dbReference>
<dbReference type="Gene3D" id="1.10.246.80">
    <property type="match status" value="1"/>
</dbReference>
<keyword evidence="14" id="KW-1185">Reference proteome</keyword>
<keyword evidence="2 9" id="KW-0808">Transferase</keyword>
<name>G9WX87_9FIRM</name>
<dbReference type="Pfam" id="PF13735">
    <property type="entry name" value="tRNA_NucTran2_2"/>
    <property type="match status" value="1"/>
</dbReference>
<feature type="domain" description="tRNA nucleotidyltransferase/poly(A) polymerase RNA and SrmB- binding" evidence="11">
    <location>
        <begin position="178"/>
        <end position="234"/>
    </location>
</feature>
<gene>
    <name evidence="13" type="ORF">HMPREF9624_01461</name>
</gene>
<evidence type="ECO:0000256" key="5">
    <source>
        <dbReference type="ARBA" id="ARBA00022723"/>
    </source>
</evidence>
<evidence type="ECO:0000259" key="11">
    <source>
        <dbReference type="Pfam" id="PF12627"/>
    </source>
</evidence>
<keyword evidence="8 9" id="KW-0694">RNA-binding</keyword>
<evidence type="ECO:0000256" key="8">
    <source>
        <dbReference type="ARBA" id="ARBA00022884"/>
    </source>
</evidence>
<dbReference type="PANTHER" id="PTHR46173:SF1">
    <property type="entry name" value="CCA TRNA NUCLEOTIDYLTRANSFERASE 1, MITOCHONDRIAL"/>
    <property type="match status" value="1"/>
</dbReference>